<keyword evidence="10" id="KW-1185">Reference proteome</keyword>
<comment type="caution">
    <text evidence="9">The sequence shown here is derived from an EMBL/GenBank/DDBJ whole genome shotgun (WGS) entry which is preliminary data.</text>
</comment>
<protein>
    <recommendedName>
        <fullName evidence="11">Bestrophin</fullName>
    </recommendedName>
</protein>
<evidence type="ECO:0000256" key="3">
    <source>
        <dbReference type="ARBA" id="ARBA00022475"/>
    </source>
</evidence>
<dbReference type="eggNOG" id="COG3781">
    <property type="taxonomic scope" value="Bacteria"/>
</dbReference>
<evidence type="ECO:0000256" key="2">
    <source>
        <dbReference type="ARBA" id="ARBA00022448"/>
    </source>
</evidence>
<keyword evidence="7" id="KW-0472">Membrane</keyword>
<evidence type="ECO:0000256" key="1">
    <source>
        <dbReference type="ARBA" id="ARBA00004651"/>
    </source>
</evidence>
<dbReference type="EMBL" id="ABCS01000068">
    <property type="protein sequence ID" value="EDM76288.1"/>
    <property type="molecule type" value="Genomic_DNA"/>
</dbReference>
<keyword evidence="5" id="KW-1133">Transmembrane helix</keyword>
<keyword evidence="6" id="KW-0406">Ion transport</keyword>
<dbReference type="Pfam" id="PF25539">
    <property type="entry name" value="Bestrophin_2"/>
    <property type="match status" value="1"/>
</dbReference>
<evidence type="ECO:0000256" key="4">
    <source>
        <dbReference type="ARBA" id="ARBA00022692"/>
    </source>
</evidence>
<evidence type="ECO:0008006" key="11">
    <source>
        <dbReference type="Google" id="ProtNLM"/>
    </source>
</evidence>
<dbReference type="GO" id="GO:0005254">
    <property type="term" value="F:chloride channel activity"/>
    <property type="evidence" value="ECO:0007669"/>
    <property type="project" value="InterPro"/>
</dbReference>
<evidence type="ECO:0000313" key="9">
    <source>
        <dbReference type="EMBL" id="EDM76288.1"/>
    </source>
</evidence>
<organism evidence="9 10">
    <name type="scientific">Plesiocystis pacifica SIR-1</name>
    <dbReference type="NCBI Taxonomy" id="391625"/>
    <lineage>
        <taxon>Bacteria</taxon>
        <taxon>Pseudomonadati</taxon>
        <taxon>Myxococcota</taxon>
        <taxon>Polyangia</taxon>
        <taxon>Nannocystales</taxon>
        <taxon>Nannocystaceae</taxon>
        <taxon>Plesiocystis</taxon>
    </lineage>
</organism>
<gene>
    <name evidence="9" type="ORF">PPSIR1_07847</name>
</gene>
<proteinExistence type="inferred from homology"/>
<accession>A6GCW4</accession>
<dbReference type="Proteomes" id="UP000005801">
    <property type="component" value="Unassembled WGS sequence"/>
</dbReference>
<evidence type="ECO:0000256" key="5">
    <source>
        <dbReference type="ARBA" id="ARBA00022989"/>
    </source>
</evidence>
<dbReference type="InterPro" id="IPR044669">
    <property type="entry name" value="YneE/VCCN1/2-like"/>
</dbReference>
<sequence length="323" mass="36352">MLILDRRSWLAQVFQLRGTTLAVTWKRVGVAFLVAEGVTYASSHLQDWTPKLTPLAFSLIGLALSIFLGFRNNTSYDRFWEGRKLWGRMVNVSRTFTRQVLTLVGPRMVDEEKNHALSADERVELDAIHRKLILAQAGYVHAFRHHLREEDALAELEGMLPPELAAELELELNRPIAILQWMGDQLRALYDRGWIHPMHLPVLEDSLTEMTGVQGACERIKSTPIPGSYTVLMHRIVLLYCIGLPFGIVDQVGGWTPVVVTLVAYAFYGLEAVGTEIEDPFGKDPNDLPLSALSRMIEVNLRQRLGPDEALPPLLEPENGVLQ</sequence>
<reference evidence="9 10" key="1">
    <citation type="submission" date="2007-06" db="EMBL/GenBank/DDBJ databases">
        <authorList>
            <person name="Shimkets L."/>
            <person name="Ferriera S."/>
            <person name="Johnson J."/>
            <person name="Kravitz S."/>
            <person name="Beeson K."/>
            <person name="Sutton G."/>
            <person name="Rogers Y.-H."/>
            <person name="Friedman R."/>
            <person name="Frazier M."/>
            <person name="Venter J.C."/>
        </authorList>
    </citation>
    <scope>NUCLEOTIDE SEQUENCE [LARGE SCALE GENOMIC DNA]</scope>
    <source>
        <strain evidence="9 10">SIR-1</strain>
    </source>
</reference>
<dbReference type="RefSeq" id="WP_006974555.1">
    <property type="nucleotide sequence ID" value="NZ_ABCS01000068.1"/>
</dbReference>
<name>A6GCW4_9BACT</name>
<comment type="subcellular location">
    <subcellularLocation>
        <location evidence="1">Cell membrane</location>
        <topology evidence="1">Multi-pass membrane protein</topology>
    </subcellularLocation>
</comment>
<evidence type="ECO:0000256" key="8">
    <source>
        <dbReference type="ARBA" id="ARBA00034708"/>
    </source>
</evidence>
<dbReference type="OrthoDB" id="445589at2"/>
<dbReference type="STRING" id="391625.PPSIR1_07847"/>
<dbReference type="AlphaFoldDB" id="A6GCW4"/>
<evidence type="ECO:0000256" key="7">
    <source>
        <dbReference type="ARBA" id="ARBA00023136"/>
    </source>
</evidence>
<comment type="similarity">
    <text evidence="8">Belongs to the anion channel-forming bestrophin (TC 1.A.46) family.</text>
</comment>
<keyword evidence="3" id="KW-1003">Cell membrane</keyword>
<keyword evidence="2" id="KW-0813">Transport</keyword>
<evidence type="ECO:0000313" key="10">
    <source>
        <dbReference type="Proteomes" id="UP000005801"/>
    </source>
</evidence>
<keyword evidence="4" id="KW-0812">Transmembrane</keyword>
<dbReference type="GO" id="GO:0005886">
    <property type="term" value="C:plasma membrane"/>
    <property type="evidence" value="ECO:0007669"/>
    <property type="project" value="UniProtKB-SubCell"/>
</dbReference>
<dbReference type="PANTHER" id="PTHR33281:SF19">
    <property type="entry name" value="VOLTAGE-DEPENDENT ANION CHANNEL-FORMING PROTEIN YNEE"/>
    <property type="match status" value="1"/>
</dbReference>
<dbReference type="PANTHER" id="PTHR33281">
    <property type="entry name" value="UPF0187 PROTEIN YNEE"/>
    <property type="match status" value="1"/>
</dbReference>
<evidence type="ECO:0000256" key="6">
    <source>
        <dbReference type="ARBA" id="ARBA00023065"/>
    </source>
</evidence>